<evidence type="ECO:0000256" key="5">
    <source>
        <dbReference type="ARBA" id="ARBA00023004"/>
    </source>
</evidence>
<feature type="binding site" evidence="10">
    <location>
        <position position="106"/>
    </location>
    <ligand>
        <name>Fe cation</name>
        <dbReference type="ChEBI" id="CHEBI:24875"/>
    </ligand>
</feature>
<dbReference type="SUPFAM" id="SSF117916">
    <property type="entry name" value="Fe-S cluster assembly (FSCA) domain-like"/>
    <property type="match status" value="1"/>
</dbReference>
<evidence type="ECO:0000259" key="11">
    <source>
        <dbReference type="Pfam" id="PF01106"/>
    </source>
</evidence>
<dbReference type="Gene3D" id="1.10.10.1100">
    <property type="entry name" value="BFD-like [2Fe-2S]-binding domain"/>
    <property type="match status" value="1"/>
</dbReference>
<name>A0A6S6M0I4_9BACT</name>
<dbReference type="GO" id="GO:0005506">
    <property type="term" value="F:iron ion binding"/>
    <property type="evidence" value="ECO:0007669"/>
    <property type="project" value="InterPro"/>
</dbReference>
<keyword evidence="5 10" id="KW-0408">Iron</keyword>
<dbReference type="InterPro" id="IPR001075">
    <property type="entry name" value="NIF_FeS_clus_asmbl_NifU_C"/>
</dbReference>
<dbReference type="InterPro" id="IPR016217">
    <property type="entry name" value="N_fixation_NifU"/>
</dbReference>
<organism evidence="14 15">
    <name type="scientific">Citrifermentans bremense</name>
    <dbReference type="NCBI Taxonomy" id="60035"/>
    <lineage>
        <taxon>Bacteria</taxon>
        <taxon>Pseudomonadati</taxon>
        <taxon>Thermodesulfobacteriota</taxon>
        <taxon>Desulfuromonadia</taxon>
        <taxon>Geobacterales</taxon>
        <taxon>Geobacteraceae</taxon>
        <taxon>Citrifermentans</taxon>
    </lineage>
</organism>
<feature type="domain" description="NIF system FeS cluster assembly NifU N-terminal" evidence="12">
    <location>
        <begin position="4"/>
        <end position="123"/>
    </location>
</feature>
<feature type="binding site" evidence="10">
    <location>
        <position position="180"/>
    </location>
    <ligand>
        <name>[2Fe-2S] cluster</name>
        <dbReference type="ChEBI" id="CHEBI:190135"/>
    </ligand>
</feature>
<dbReference type="CDD" id="cd06664">
    <property type="entry name" value="IscU_like"/>
    <property type="match status" value="1"/>
</dbReference>
<dbReference type="EMBL" id="AP023213">
    <property type="protein sequence ID" value="BCG47827.1"/>
    <property type="molecule type" value="Genomic_DNA"/>
</dbReference>
<feature type="binding site" evidence="10">
    <location>
        <position position="62"/>
    </location>
    <ligand>
        <name>Fe cation</name>
        <dbReference type="ChEBI" id="CHEBI:24875"/>
    </ligand>
</feature>
<evidence type="ECO:0000256" key="1">
    <source>
        <dbReference type="ARBA" id="ARBA00006420"/>
    </source>
</evidence>
<comment type="function">
    <text evidence="9">May be involved in the formation or repair of [Fe-S] clusters present in iron-sulfur proteins.</text>
</comment>
<dbReference type="Gene3D" id="3.30.300.130">
    <property type="entry name" value="Fe-S cluster assembly (FSCA)"/>
    <property type="match status" value="1"/>
</dbReference>
<dbReference type="KEGG" id="gbn:GEOBRER4_25770"/>
<feature type="domain" description="BFD-like [2Fe-2S]-binding" evidence="13">
    <location>
        <begin position="140"/>
        <end position="190"/>
    </location>
</feature>
<dbReference type="InterPro" id="IPR010238">
    <property type="entry name" value="NIF_FeS_clus_asmbl_NifU"/>
</dbReference>
<keyword evidence="7 9" id="KW-0535">Nitrogen fixation</keyword>
<comment type="similarity">
    <text evidence="1 9">Belongs to the NifU family.</text>
</comment>
<dbReference type="Pfam" id="PF01592">
    <property type="entry name" value="NifU_N"/>
    <property type="match status" value="1"/>
</dbReference>
<evidence type="ECO:0000259" key="13">
    <source>
        <dbReference type="Pfam" id="PF04324"/>
    </source>
</evidence>
<accession>A0A6S6M0I4</accession>
<keyword evidence="6 10" id="KW-0411">Iron-sulfur</keyword>
<dbReference type="Gene3D" id="3.90.1010.10">
    <property type="match status" value="1"/>
</dbReference>
<dbReference type="InterPro" id="IPR034904">
    <property type="entry name" value="FSCA_dom_sf"/>
</dbReference>
<proteinExistence type="inferred from homology"/>
<evidence type="ECO:0000256" key="9">
    <source>
        <dbReference type="PIRNR" id="PIRNR000375"/>
    </source>
</evidence>
<evidence type="ECO:0000256" key="3">
    <source>
        <dbReference type="ARBA" id="ARBA00022714"/>
    </source>
</evidence>
<protein>
    <recommendedName>
        <fullName evidence="2 9">Nitrogen fixation protein NifU</fullName>
    </recommendedName>
</protein>
<evidence type="ECO:0000313" key="14">
    <source>
        <dbReference type="EMBL" id="BCG47827.1"/>
    </source>
</evidence>
<keyword evidence="15" id="KW-1185">Reference proteome</keyword>
<dbReference type="RefSeq" id="WP_085812195.1">
    <property type="nucleotide sequence ID" value="NZ_AP023213.1"/>
</dbReference>
<evidence type="ECO:0000256" key="7">
    <source>
        <dbReference type="ARBA" id="ARBA00023231"/>
    </source>
</evidence>
<dbReference type="GO" id="GO:0016226">
    <property type="term" value="P:iron-sulfur cluster assembly"/>
    <property type="evidence" value="ECO:0007669"/>
    <property type="project" value="InterPro"/>
</dbReference>
<dbReference type="GO" id="GO:0051537">
    <property type="term" value="F:2 iron, 2 sulfur cluster binding"/>
    <property type="evidence" value="ECO:0007669"/>
    <property type="project" value="UniProtKB-KW"/>
</dbReference>
<evidence type="ECO:0000256" key="4">
    <source>
        <dbReference type="ARBA" id="ARBA00022723"/>
    </source>
</evidence>
<keyword evidence="3 10" id="KW-0001">2Fe-2S</keyword>
<gene>
    <name evidence="14" type="ORF">GEOBRER4_n2677</name>
</gene>
<sequence length="284" mass="30773">MWDYTDKVKEHFLNPRNVGEITDADAVGEVGSLACGDALKLFIKLDEKKERIVDARFQTFGCGSAIASSSALTEMVKGKTLDEALQITNQEIADFLGGLPEEKMHCSVMGQEALEAAIAKYRGVEAPKHGHDHVETEGEIVCKCFGLTDLFLKKVIASNKLHTAEQVTHFTKAGGACGGCIPKIKELIAEVMGEEKKAAPAKPAKLTNLKKMQLIQETLENEIRPQLWADGGDLELIDIDGANVQVAFRKACAGCASSGNTAKFVEQKLREMVSPDITVQEVQG</sequence>
<feature type="binding site" evidence="10">
    <location>
        <position position="144"/>
    </location>
    <ligand>
        <name>[2Fe-2S] cluster</name>
        <dbReference type="ChEBI" id="CHEBI:190135"/>
    </ligand>
</feature>
<evidence type="ECO:0000256" key="6">
    <source>
        <dbReference type="ARBA" id="ARBA00023014"/>
    </source>
</evidence>
<dbReference type="InterPro" id="IPR002871">
    <property type="entry name" value="NIF_FeS_clus_asmbl_NifU_N"/>
</dbReference>
<feature type="domain" description="NIF system FeS cluster assembly NifU C-terminal" evidence="11">
    <location>
        <begin position="215"/>
        <end position="279"/>
    </location>
</feature>
<dbReference type="InterPro" id="IPR041854">
    <property type="entry name" value="BFD-like_2Fe2S-bd_dom_sf"/>
</dbReference>
<keyword evidence="4 10" id="KW-0479">Metal-binding</keyword>
<dbReference type="PIRSF" id="PIRSF000375">
    <property type="entry name" value="NifU"/>
    <property type="match status" value="1"/>
</dbReference>
<dbReference type="CDD" id="cd19947">
    <property type="entry name" value="NifU_Fer2_BFD-like"/>
    <property type="match status" value="1"/>
</dbReference>
<feature type="binding site" evidence="10">
    <location>
        <position position="142"/>
    </location>
    <ligand>
        <name>[2Fe-2S] cluster</name>
        <dbReference type="ChEBI" id="CHEBI:190135"/>
    </ligand>
</feature>
<dbReference type="PANTHER" id="PTHR10093">
    <property type="entry name" value="IRON-SULFUR CLUSTER ASSEMBLY ENZYME NIFU HOMOLOG"/>
    <property type="match status" value="1"/>
</dbReference>
<dbReference type="Proteomes" id="UP000515472">
    <property type="component" value="Chromosome"/>
</dbReference>
<evidence type="ECO:0000259" key="12">
    <source>
        <dbReference type="Pfam" id="PF01592"/>
    </source>
</evidence>
<dbReference type="InterPro" id="IPR007419">
    <property type="entry name" value="BFD-like_2Fe2S-bd_dom"/>
</dbReference>
<dbReference type="NCBIfam" id="TIGR02000">
    <property type="entry name" value="NifU_proper"/>
    <property type="match status" value="1"/>
</dbReference>
<feature type="binding site" evidence="10">
    <location>
        <position position="35"/>
    </location>
    <ligand>
        <name>Fe cation</name>
        <dbReference type="ChEBI" id="CHEBI:24875"/>
    </ligand>
</feature>
<feature type="binding site" evidence="10">
    <location>
        <position position="177"/>
    </location>
    <ligand>
        <name>[2Fe-2S] cluster</name>
        <dbReference type="ChEBI" id="CHEBI:190135"/>
    </ligand>
</feature>
<dbReference type="AlphaFoldDB" id="A0A6S6M0I4"/>
<evidence type="ECO:0000256" key="2">
    <source>
        <dbReference type="ARBA" id="ARBA00015278"/>
    </source>
</evidence>
<dbReference type="SUPFAM" id="SSF82649">
    <property type="entry name" value="SufE/NifU"/>
    <property type="match status" value="1"/>
</dbReference>
<evidence type="ECO:0000256" key="8">
    <source>
        <dbReference type="ARBA" id="ARBA00034078"/>
    </source>
</evidence>
<evidence type="ECO:0000256" key="10">
    <source>
        <dbReference type="PIRSR" id="PIRSR000375-1"/>
    </source>
</evidence>
<dbReference type="Pfam" id="PF01106">
    <property type="entry name" value="NifU"/>
    <property type="match status" value="1"/>
</dbReference>
<comment type="cofactor">
    <cofactor evidence="10">
        <name>[2Fe-2S] cluster</name>
        <dbReference type="ChEBI" id="CHEBI:190135"/>
    </cofactor>
    <text evidence="10">Binds 1 [2Fe-2S] cluster per subunit.</text>
</comment>
<dbReference type="Pfam" id="PF04324">
    <property type="entry name" value="Fer2_BFD"/>
    <property type="match status" value="1"/>
</dbReference>
<evidence type="ECO:0000313" key="15">
    <source>
        <dbReference type="Proteomes" id="UP000515472"/>
    </source>
</evidence>
<reference evidence="14 15" key="1">
    <citation type="submission" date="2020-06" db="EMBL/GenBank/DDBJ databases">
        <title>Interaction of electrochemicaly active bacteria, Geobacter bremensis R4 on different carbon anode.</title>
        <authorList>
            <person name="Meng L."/>
            <person name="Yoshida N."/>
        </authorList>
    </citation>
    <scope>NUCLEOTIDE SEQUENCE [LARGE SCALE GENOMIC DNA]</scope>
    <source>
        <strain evidence="14 15">R4</strain>
    </source>
</reference>
<comment type="cofactor">
    <cofactor evidence="10">
        <name>Fe cation</name>
        <dbReference type="ChEBI" id="CHEBI:24875"/>
    </cofactor>
    <text evidence="10">Binds 1 Fe cation per subunit.</text>
</comment>
<comment type="cofactor">
    <cofactor evidence="8">
        <name>[2Fe-2S] cluster</name>
        <dbReference type="ChEBI" id="CHEBI:190135"/>
    </cofactor>
</comment>